<dbReference type="EMBL" id="JWSY01000028">
    <property type="protein sequence ID" value="KIC55918.1"/>
    <property type="molecule type" value="Genomic_DNA"/>
</dbReference>
<dbReference type="STRING" id="172043.RM53_14265"/>
<keyword evidence="1" id="KW-0472">Membrane</keyword>
<organism evidence="2 3">
    <name type="scientific">Brevundimonas nasdae</name>
    <dbReference type="NCBI Taxonomy" id="172043"/>
    <lineage>
        <taxon>Bacteria</taxon>
        <taxon>Pseudomonadati</taxon>
        <taxon>Pseudomonadota</taxon>
        <taxon>Alphaproteobacteria</taxon>
        <taxon>Caulobacterales</taxon>
        <taxon>Caulobacteraceae</taxon>
        <taxon>Brevundimonas</taxon>
    </lineage>
</organism>
<evidence type="ECO:0000256" key="1">
    <source>
        <dbReference type="SAM" id="Phobius"/>
    </source>
</evidence>
<comment type="caution">
    <text evidence="2">The sequence shown here is derived from an EMBL/GenBank/DDBJ whole genome shotgun (WGS) entry which is preliminary data.</text>
</comment>
<feature type="transmembrane region" description="Helical" evidence="1">
    <location>
        <begin position="27"/>
        <end position="49"/>
    </location>
</feature>
<dbReference type="AlphaFoldDB" id="A0A0B4DNV2"/>
<keyword evidence="1" id="KW-0812">Transmembrane</keyword>
<keyword evidence="1" id="KW-1133">Transmembrane helix</keyword>
<dbReference type="Pfam" id="PF04956">
    <property type="entry name" value="TrbC"/>
    <property type="match status" value="1"/>
</dbReference>
<proteinExistence type="predicted"/>
<feature type="transmembrane region" description="Helical" evidence="1">
    <location>
        <begin position="61"/>
        <end position="89"/>
    </location>
</feature>
<gene>
    <name evidence="2" type="ORF">RM53_14265</name>
</gene>
<dbReference type="InterPro" id="IPR007039">
    <property type="entry name" value="TrbC/VirB2"/>
</dbReference>
<accession>A0A0B4DNV2</accession>
<evidence type="ECO:0000313" key="3">
    <source>
        <dbReference type="Proteomes" id="UP000031166"/>
    </source>
</evidence>
<reference evidence="2 3" key="1">
    <citation type="submission" date="2014-12" db="EMBL/GenBank/DDBJ databases">
        <title>Genome sequencing of Brevundimonas nasdae TPW30.</title>
        <authorList>
            <person name="Tan P.W."/>
            <person name="Chan K.-G."/>
        </authorList>
    </citation>
    <scope>NUCLEOTIDE SEQUENCE [LARGE SCALE GENOMIC DNA]</scope>
    <source>
        <strain evidence="2 3">TPW30</strain>
    </source>
</reference>
<sequence>MPGIVEASSSGAGLPWENGLQTLQRSITGPVAMVISLLGIVVTGAMLIWGGEMNEFVRKMVMLIFVIALIVGASSILTTLFGVGAMIALPAGMVALS</sequence>
<name>A0A0B4DNV2_9CAUL</name>
<protein>
    <submittedName>
        <fullName evidence="2">Conjugal transfer protein TrbC</fullName>
    </submittedName>
</protein>
<evidence type="ECO:0000313" key="2">
    <source>
        <dbReference type="EMBL" id="KIC55918.1"/>
    </source>
</evidence>
<dbReference type="Proteomes" id="UP000031166">
    <property type="component" value="Unassembled WGS sequence"/>
</dbReference>